<feature type="domain" description="NAD(P)-binding" evidence="3">
    <location>
        <begin position="26"/>
        <end position="213"/>
    </location>
</feature>
<evidence type="ECO:0000313" key="4">
    <source>
        <dbReference type="EMBL" id="CAH3156036.1"/>
    </source>
</evidence>
<proteinExistence type="predicted"/>
<organism evidence="4 5">
    <name type="scientific">Porites lobata</name>
    <dbReference type="NCBI Taxonomy" id="104759"/>
    <lineage>
        <taxon>Eukaryota</taxon>
        <taxon>Metazoa</taxon>
        <taxon>Cnidaria</taxon>
        <taxon>Anthozoa</taxon>
        <taxon>Hexacorallia</taxon>
        <taxon>Scleractinia</taxon>
        <taxon>Fungiina</taxon>
        <taxon>Poritidae</taxon>
        <taxon>Porites</taxon>
    </lineage>
</organism>
<evidence type="ECO:0000313" key="5">
    <source>
        <dbReference type="Proteomes" id="UP001159405"/>
    </source>
</evidence>
<dbReference type="EMBL" id="CALNXK010000103">
    <property type="protein sequence ID" value="CAH3156036.1"/>
    <property type="molecule type" value="Genomic_DNA"/>
</dbReference>
<keyword evidence="5" id="KW-1185">Reference proteome</keyword>
<comment type="subunit">
    <text evidence="1">Monomer. Forms homodimers during oxidative stress. Interacts (via N-terminus) with elongation factor EEF1A1 (via middle-region); the interaction is direct and competes with EEF1A1 binding to guanyl-nucleotide exchange factor EEF1B2, thereby inhibiting GDP for GTP exchange and reactivation of EEF1A1. Interacts with nuclear transport receptors XPO4, IPO5/RANBP5, IPO7, IPO9 and KPNB1 as well as GCN1L1/GCN1 and LRPPRC probably through their HEAT repeats. Binds NCOA5/CIA.</text>
</comment>
<accession>A0ABN8Q5J0</accession>
<name>A0ABN8Q5J0_9CNID</name>
<comment type="caution">
    <text evidence="4">The sequence shown here is derived from an EMBL/GenBank/DDBJ whole genome shotgun (WGS) entry which is preliminary data.</text>
</comment>
<dbReference type="PANTHER" id="PTHR14097:SF7">
    <property type="entry name" value="OXIDOREDUCTASE HTATIP2"/>
    <property type="match status" value="1"/>
</dbReference>
<evidence type="ECO:0000256" key="1">
    <source>
        <dbReference type="ARBA" id="ARBA00093483"/>
    </source>
</evidence>
<evidence type="ECO:0000259" key="3">
    <source>
        <dbReference type="Pfam" id="PF13460"/>
    </source>
</evidence>
<dbReference type="InterPro" id="IPR036291">
    <property type="entry name" value="NAD(P)-bd_dom_sf"/>
</dbReference>
<sequence>MAEGGDTGKQISSSEEPLGMRAVLIGATGAIGECLLGELLTSKHISKVVSLGRRSATVPSGYSVDQKAEEDSGRLEQHVVDFENISSETFGAHFKDKDVFFCTLGTTRRAAGSAAAFRHVDFDFVINCAKVAKEANVPHVLYVSSERANASSWFLYMKVKGEVEESLKEMQYPKTSIFRPGLLDRGAKKRFLEKAYGWIAKSIPVSTVAKAMLIDAEKYARNKEADPAAITYENSDILALLSAS</sequence>
<dbReference type="Proteomes" id="UP001159405">
    <property type="component" value="Unassembled WGS sequence"/>
</dbReference>
<dbReference type="PANTHER" id="PTHR14097">
    <property type="entry name" value="OXIDOREDUCTASE HTATIP2"/>
    <property type="match status" value="1"/>
</dbReference>
<evidence type="ECO:0000256" key="2">
    <source>
        <dbReference type="ARBA" id="ARBA00093604"/>
    </source>
</evidence>
<dbReference type="SUPFAM" id="SSF51735">
    <property type="entry name" value="NAD(P)-binding Rossmann-fold domains"/>
    <property type="match status" value="1"/>
</dbReference>
<dbReference type="Pfam" id="PF13460">
    <property type="entry name" value="NAD_binding_10"/>
    <property type="match status" value="1"/>
</dbReference>
<protein>
    <recommendedName>
        <fullName evidence="2">Protein HTATIP2</fullName>
    </recommendedName>
</protein>
<gene>
    <name evidence="4" type="ORF">PLOB_00001608</name>
</gene>
<dbReference type="InterPro" id="IPR016040">
    <property type="entry name" value="NAD(P)-bd_dom"/>
</dbReference>
<reference evidence="4 5" key="1">
    <citation type="submission" date="2022-05" db="EMBL/GenBank/DDBJ databases">
        <authorList>
            <consortium name="Genoscope - CEA"/>
            <person name="William W."/>
        </authorList>
    </citation>
    <scope>NUCLEOTIDE SEQUENCE [LARGE SCALE GENOMIC DNA]</scope>
</reference>
<dbReference type="Gene3D" id="3.40.50.720">
    <property type="entry name" value="NAD(P)-binding Rossmann-like Domain"/>
    <property type="match status" value="1"/>
</dbReference>